<organism evidence="1 2">
    <name type="scientific">Athelia psychrophila</name>
    <dbReference type="NCBI Taxonomy" id="1759441"/>
    <lineage>
        <taxon>Eukaryota</taxon>
        <taxon>Fungi</taxon>
        <taxon>Dikarya</taxon>
        <taxon>Basidiomycota</taxon>
        <taxon>Agaricomycotina</taxon>
        <taxon>Agaricomycetes</taxon>
        <taxon>Agaricomycetidae</taxon>
        <taxon>Atheliales</taxon>
        <taxon>Atheliaceae</taxon>
        <taxon>Athelia</taxon>
    </lineage>
</organism>
<reference evidence="1 2" key="1">
    <citation type="journal article" date="2016" name="Mol. Biol. Evol.">
        <title>Comparative Genomics of Early-Diverging Mushroom-Forming Fungi Provides Insights into the Origins of Lignocellulose Decay Capabilities.</title>
        <authorList>
            <person name="Nagy L.G."/>
            <person name="Riley R."/>
            <person name="Tritt A."/>
            <person name="Adam C."/>
            <person name="Daum C."/>
            <person name="Floudas D."/>
            <person name="Sun H."/>
            <person name="Yadav J.S."/>
            <person name="Pangilinan J."/>
            <person name="Larsson K.H."/>
            <person name="Matsuura K."/>
            <person name="Barry K."/>
            <person name="Labutti K."/>
            <person name="Kuo R."/>
            <person name="Ohm R.A."/>
            <person name="Bhattacharya S.S."/>
            <person name="Shirouzu T."/>
            <person name="Yoshinaga Y."/>
            <person name="Martin F.M."/>
            <person name="Grigoriev I.V."/>
            <person name="Hibbett D.S."/>
        </authorList>
    </citation>
    <scope>NUCLEOTIDE SEQUENCE [LARGE SCALE GENOMIC DNA]</scope>
    <source>
        <strain evidence="1 2">CBS 109695</strain>
    </source>
</reference>
<accession>A0A166EQA3</accession>
<evidence type="ECO:0000313" key="2">
    <source>
        <dbReference type="Proteomes" id="UP000076532"/>
    </source>
</evidence>
<dbReference type="AlphaFoldDB" id="A0A166EQA3"/>
<evidence type="ECO:0000313" key="1">
    <source>
        <dbReference type="EMBL" id="KZP15994.1"/>
    </source>
</evidence>
<proteinExistence type="predicted"/>
<dbReference type="EMBL" id="KV417598">
    <property type="protein sequence ID" value="KZP15994.1"/>
    <property type="molecule type" value="Genomic_DNA"/>
</dbReference>
<gene>
    <name evidence="1" type="ORF">FIBSPDRAFT_866485</name>
</gene>
<sequence>MRVRRHPRQHRPIRLHPALLLPYACLPQGSHGLLRRLPQTPLAYQDHCQKGIKVCSHIAPSHTRTAEPRIGVHSAPYGPRDGDTMLDLYTGFDFEEHPIATARVYEACKSTRASISAGTRHFRRGGE</sequence>
<keyword evidence="2" id="KW-1185">Reference proteome</keyword>
<protein>
    <submittedName>
        <fullName evidence="1">Uncharacterized protein</fullName>
    </submittedName>
</protein>
<name>A0A166EQA3_9AGAM</name>
<dbReference type="Proteomes" id="UP000076532">
    <property type="component" value="Unassembled WGS sequence"/>
</dbReference>